<sequence length="261" mass="29729">MPGSTCFEAHRTLANELKILLNHLAENSRGWCKAKAIKKQLKVLGSMLWSGPKDPTMACVVAQSTFSQSRTLRSLSIDGHSSACLKCYKPNNTIASAIWKVHQEAILWVTVENKINENIKKRGMLQVQQQKLVMHLVVTRSRIDYKNFDHNVDDGNDEENIDLLEQSTSDYKNLDHNFNDGSDEKNTDLLEQSISKTLPMQSTNETSSIEDYLKIFEKANLPEESYLHSFMINDIDEVTKSLFSDEEWKEITTSGLRITKT</sequence>
<evidence type="ECO:0000313" key="1">
    <source>
        <dbReference type="EMBL" id="CAG8575756.1"/>
    </source>
</evidence>
<evidence type="ECO:0000313" key="2">
    <source>
        <dbReference type="Proteomes" id="UP000789342"/>
    </source>
</evidence>
<dbReference type="AlphaFoldDB" id="A0A9N9BQ44"/>
<organism evidence="1 2">
    <name type="scientific">Acaulospora morrowiae</name>
    <dbReference type="NCBI Taxonomy" id="94023"/>
    <lineage>
        <taxon>Eukaryota</taxon>
        <taxon>Fungi</taxon>
        <taxon>Fungi incertae sedis</taxon>
        <taxon>Mucoromycota</taxon>
        <taxon>Glomeromycotina</taxon>
        <taxon>Glomeromycetes</taxon>
        <taxon>Diversisporales</taxon>
        <taxon>Acaulosporaceae</taxon>
        <taxon>Acaulospora</taxon>
    </lineage>
</organism>
<gene>
    <name evidence="1" type="ORF">AMORRO_LOCUS6683</name>
</gene>
<comment type="caution">
    <text evidence="1">The sequence shown here is derived from an EMBL/GenBank/DDBJ whole genome shotgun (WGS) entry which is preliminary data.</text>
</comment>
<protein>
    <submittedName>
        <fullName evidence="1">989_t:CDS:1</fullName>
    </submittedName>
</protein>
<dbReference type="OrthoDB" id="2447334at2759"/>
<dbReference type="EMBL" id="CAJVPV010004558">
    <property type="protein sequence ID" value="CAG8575756.1"/>
    <property type="molecule type" value="Genomic_DNA"/>
</dbReference>
<proteinExistence type="predicted"/>
<reference evidence="1" key="1">
    <citation type="submission" date="2021-06" db="EMBL/GenBank/DDBJ databases">
        <authorList>
            <person name="Kallberg Y."/>
            <person name="Tangrot J."/>
            <person name="Rosling A."/>
        </authorList>
    </citation>
    <scope>NUCLEOTIDE SEQUENCE</scope>
    <source>
        <strain evidence="1">CL551</strain>
    </source>
</reference>
<keyword evidence="2" id="KW-1185">Reference proteome</keyword>
<accession>A0A9N9BQ44</accession>
<name>A0A9N9BQ44_9GLOM</name>
<dbReference type="Proteomes" id="UP000789342">
    <property type="component" value="Unassembled WGS sequence"/>
</dbReference>